<evidence type="ECO:0000256" key="2">
    <source>
        <dbReference type="ARBA" id="ARBA00022723"/>
    </source>
</evidence>
<dbReference type="PANTHER" id="PTHR43880">
    <property type="entry name" value="ALCOHOL DEHYDROGENASE"/>
    <property type="match status" value="1"/>
</dbReference>
<keyword evidence="2" id="KW-0479">Metal-binding</keyword>
<proteinExistence type="inferred from homology"/>
<sequence>MNIAGAVLRNSPSPSPYTDTQPLVVENLKLEEPGPTELLVKIEAAGLCHSDLSVVNGDRPRPVPMLLGHEASGIVESVGDAVTDVFTGDRVVLTFLPRCGECEACQTDGKLPCERGTTANENGTLLSGTDRLRDNSGNQVFHHLGCSAFATKAVVDRRSVVPVDQDVPPTVAALLGCAVLTGGGAVLNAGKPNPQDDIIV</sequence>
<dbReference type="GO" id="GO:0008270">
    <property type="term" value="F:zinc ion binding"/>
    <property type="evidence" value="ECO:0007669"/>
    <property type="project" value="InterPro"/>
</dbReference>
<evidence type="ECO:0000259" key="6">
    <source>
        <dbReference type="Pfam" id="PF08240"/>
    </source>
</evidence>
<dbReference type="GO" id="GO:0005829">
    <property type="term" value="C:cytosol"/>
    <property type="evidence" value="ECO:0007669"/>
    <property type="project" value="TreeGrafter"/>
</dbReference>
<dbReference type="RefSeq" id="WP_303908350.1">
    <property type="nucleotide sequence ID" value="NZ_DYXC01000152.1"/>
</dbReference>
<gene>
    <name evidence="7" type="ORF">K8V32_13165</name>
</gene>
<dbReference type="InterPro" id="IPR002328">
    <property type="entry name" value="ADH_Zn_CS"/>
</dbReference>
<dbReference type="Gene3D" id="3.40.50.720">
    <property type="entry name" value="NAD(P)-binding Rossmann-like Domain"/>
    <property type="match status" value="1"/>
</dbReference>
<evidence type="ECO:0000256" key="4">
    <source>
        <dbReference type="ARBA" id="ARBA00023002"/>
    </source>
</evidence>
<dbReference type="InterPro" id="IPR011032">
    <property type="entry name" value="GroES-like_sf"/>
</dbReference>
<comment type="caution">
    <text evidence="7">The sequence shown here is derived from an EMBL/GenBank/DDBJ whole genome shotgun (WGS) entry which is preliminary data.</text>
</comment>
<evidence type="ECO:0000256" key="1">
    <source>
        <dbReference type="ARBA" id="ARBA00008072"/>
    </source>
</evidence>
<feature type="domain" description="Alcohol dehydrogenase-like N-terminal" evidence="6">
    <location>
        <begin position="34"/>
        <end position="164"/>
    </location>
</feature>
<keyword evidence="5" id="KW-0520">NAD</keyword>
<evidence type="ECO:0000256" key="3">
    <source>
        <dbReference type="ARBA" id="ARBA00022833"/>
    </source>
</evidence>
<accession>A0A921FQ91</accession>
<keyword evidence="4" id="KW-0560">Oxidoreductase</keyword>
<dbReference type="PANTHER" id="PTHR43880:SF12">
    <property type="entry name" value="ALCOHOL DEHYDROGENASE CLASS-3"/>
    <property type="match status" value="1"/>
</dbReference>
<dbReference type="PROSITE" id="PS00059">
    <property type="entry name" value="ADH_ZINC"/>
    <property type="match status" value="1"/>
</dbReference>
<dbReference type="Proteomes" id="UP000703315">
    <property type="component" value="Unassembled WGS sequence"/>
</dbReference>
<evidence type="ECO:0000256" key="5">
    <source>
        <dbReference type="ARBA" id="ARBA00023027"/>
    </source>
</evidence>
<feature type="non-terminal residue" evidence="7">
    <location>
        <position position="200"/>
    </location>
</feature>
<dbReference type="GO" id="GO:0051903">
    <property type="term" value="F:S-(hydroxymethyl)glutathione dehydrogenase [NAD(P)+] activity"/>
    <property type="evidence" value="ECO:0007669"/>
    <property type="project" value="TreeGrafter"/>
</dbReference>
<dbReference type="Gene3D" id="3.90.180.10">
    <property type="entry name" value="Medium-chain alcohol dehydrogenases, catalytic domain"/>
    <property type="match status" value="1"/>
</dbReference>
<evidence type="ECO:0000313" key="8">
    <source>
        <dbReference type="Proteomes" id="UP000703315"/>
    </source>
</evidence>
<evidence type="ECO:0000313" key="7">
    <source>
        <dbReference type="EMBL" id="HJF15721.1"/>
    </source>
</evidence>
<dbReference type="InterPro" id="IPR013154">
    <property type="entry name" value="ADH-like_N"/>
</dbReference>
<keyword evidence="3" id="KW-0862">Zinc</keyword>
<dbReference type="GO" id="GO:0046294">
    <property type="term" value="P:formaldehyde catabolic process"/>
    <property type="evidence" value="ECO:0007669"/>
    <property type="project" value="TreeGrafter"/>
</dbReference>
<name>A0A921FQ91_9MICC</name>
<comment type="similarity">
    <text evidence="1">Belongs to the zinc-containing alcohol dehydrogenase family.</text>
</comment>
<dbReference type="Pfam" id="PF08240">
    <property type="entry name" value="ADH_N"/>
    <property type="match status" value="1"/>
</dbReference>
<dbReference type="AlphaFoldDB" id="A0A921FQ91"/>
<reference evidence="7" key="1">
    <citation type="journal article" date="2021" name="PeerJ">
        <title>Extensive microbial diversity within the chicken gut microbiome revealed by metagenomics and culture.</title>
        <authorList>
            <person name="Gilroy R."/>
            <person name="Ravi A."/>
            <person name="Getino M."/>
            <person name="Pursley I."/>
            <person name="Horton D.L."/>
            <person name="Alikhan N.F."/>
            <person name="Baker D."/>
            <person name="Gharbi K."/>
            <person name="Hall N."/>
            <person name="Watson M."/>
            <person name="Adriaenssens E.M."/>
            <person name="Foster-Nyarko E."/>
            <person name="Jarju S."/>
            <person name="Secka A."/>
            <person name="Antonio M."/>
            <person name="Oren A."/>
            <person name="Chaudhuri R.R."/>
            <person name="La Ragione R."/>
            <person name="Hildebrand F."/>
            <person name="Pallen M.J."/>
        </authorList>
    </citation>
    <scope>NUCLEOTIDE SEQUENCE</scope>
    <source>
        <strain evidence="7">ChiHjej13B12-14962</strain>
    </source>
</reference>
<dbReference type="SUPFAM" id="SSF50129">
    <property type="entry name" value="GroES-like"/>
    <property type="match status" value="1"/>
</dbReference>
<protein>
    <submittedName>
        <fullName evidence="7">Alcohol dehydrogenase catalytic domain-containing protein</fullName>
    </submittedName>
</protein>
<organism evidence="7 8">
    <name type="scientific">Enteractinococcus helveticum</name>
    <dbReference type="NCBI Taxonomy" id="1837282"/>
    <lineage>
        <taxon>Bacteria</taxon>
        <taxon>Bacillati</taxon>
        <taxon>Actinomycetota</taxon>
        <taxon>Actinomycetes</taxon>
        <taxon>Micrococcales</taxon>
        <taxon>Micrococcaceae</taxon>
    </lineage>
</organism>
<reference evidence="7" key="2">
    <citation type="submission" date="2021-09" db="EMBL/GenBank/DDBJ databases">
        <authorList>
            <person name="Gilroy R."/>
        </authorList>
    </citation>
    <scope>NUCLEOTIDE SEQUENCE</scope>
    <source>
        <strain evidence="7">ChiHjej13B12-14962</strain>
    </source>
</reference>
<dbReference type="EMBL" id="DYXC01000152">
    <property type="protein sequence ID" value="HJF15721.1"/>
    <property type="molecule type" value="Genomic_DNA"/>
</dbReference>